<dbReference type="Proteomes" id="UP001259659">
    <property type="component" value="Unassembled WGS sequence"/>
</dbReference>
<sequence length="108" mass="11941">MTGTVGTVLSVDDYLRKPVRREAAHLALRRARAVADCRPRVRRLLALARRVEVVQASAAGCVFAGNDRYRRAIDRHQRTLSEAETALPAGPGGERSRPLSDRPLRESP</sequence>
<evidence type="ECO:0000313" key="2">
    <source>
        <dbReference type="EMBL" id="MDS0258165.1"/>
    </source>
</evidence>
<protein>
    <submittedName>
        <fullName evidence="2">Uncharacterized protein</fullName>
    </submittedName>
</protein>
<organism evidence="2 3">
    <name type="scientific">Haloarcula saliterrae</name>
    <dbReference type="NCBI Taxonomy" id="2950534"/>
    <lineage>
        <taxon>Archaea</taxon>
        <taxon>Methanobacteriati</taxon>
        <taxon>Methanobacteriota</taxon>
        <taxon>Stenosarchaea group</taxon>
        <taxon>Halobacteria</taxon>
        <taxon>Halobacteriales</taxon>
        <taxon>Haloarculaceae</taxon>
        <taxon>Haloarcula</taxon>
    </lineage>
</organism>
<gene>
    <name evidence="2" type="ORF">NDI56_01935</name>
</gene>
<reference evidence="2 3" key="1">
    <citation type="submission" date="2022-06" db="EMBL/GenBank/DDBJ databases">
        <title>Haloarcula sp. a new haloarchaeum isolate from saline soil.</title>
        <authorList>
            <person name="Strakova D."/>
            <person name="Galisteo C."/>
            <person name="Sanchez-Porro C."/>
            <person name="Ventosa A."/>
        </authorList>
    </citation>
    <scope>NUCLEOTIDE SEQUENCE [LARGE SCALE GENOMIC DNA]</scope>
    <source>
        <strain evidence="2 3">S1CR25-12</strain>
    </source>
</reference>
<keyword evidence="3" id="KW-1185">Reference proteome</keyword>
<accession>A0ABU2F7C8</accession>
<proteinExistence type="predicted"/>
<name>A0ABU2F7C8_9EURY</name>
<feature type="region of interest" description="Disordered" evidence="1">
    <location>
        <begin position="75"/>
        <end position="108"/>
    </location>
</feature>
<feature type="compositionally biased region" description="Basic and acidic residues" evidence="1">
    <location>
        <begin position="94"/>
        <end position="108"/>
    </location>
</feature>
<comment type="caution">
    <text evidence="2">The sequence shown here is derived from an EMBL/GenBank/DDBJ whole genome shotgun (WGS) entry which is preliminary data.</text>
</comment>
<evidence type="ECO:0000256" key="1">
    <source>
        <dbReference type="SAM" id="MobiDB-lite"/>
    </source>
</evidence>
<dbReference type="RefSeq" id="WP_310917725.1">
    <property type="nucleotide sequence ID" value="NZ_JAMQON010000001.1"/>
</dbReference>
<evidence type="ECO:0000313" key="3">
    <source>
        <dbReference type="Proteomes" id="UP001259659"/>
    </source>
</evidence>
<dbReference type="EMBL" id="JAMQON010000001">
    <property type="protein sequence ID" value="MDS0258165.1"/>
    <property type="molecule type" value="Genomic_DNA"/>
</dbReference>